<protein>
    <submittedName>
        <fullName evidence="1">Uncharacterized protein</fullName>
    </submittedName>
</protein>
<accession>A0A6L2J3M0</accession>
<organism evidence="1">
    <name type="scientific">Tanacetum cinerariifolium</name>
    <name type="common">Dalmatian daisy</name>
    <name type="synonym">Chrysanthemum cinerariifolium</name>
    <dbReference type="NCBI Taxonomy" id="118510"/>
    <lineage>
        <taxon>Eukaryota</taxon>
        <taxon>Viridiplantae</taxon>
        <taxon>Streptophyta</taxon>
        <taxon>Embryophyta</taxon>
        <taxon>Tracheophyta</taxon>
        <taxon>Spermatophyta</taxon>
        <taxon>Magnoliopsida</taxon>
        <taxon>eudicotyledons</taxon>
        <taxon>Gunneridae</taxon>
        <taxon>Pentapetalae</taxon>
        <taxon>asterids</taxon>
        <taxon>campanulids</taxon>
        <taxon>Asterales</taxon>
        <taxon>Asteraceae</taxon>
        <taxon>Asteroideae</taxon>
        <taxon>Anthemideae</taxon>
        <taxon>Anthemidinae</taxon>
        <taxon>Tanacetum</taxon>
    </lineage>
</organism>
<proteinExistence type="predicted"/>
<comment type="caution">
    <text evidence="1">The sequence shown here is derived from an EMBL/GenBank/DDBJ whole genome shotgun (WGS) entry which is preliminary data.</text>
</comment>
<reference evidence="1" key="1">
    <citation type="journal article" date="2019" name="Sci. Rep.">
        <title>Draft genome of Tanacetum cinerariifolium, the natural source of mosquito coil.</title>
        <authorList>
            <person name="Yamashiro T."/>
            <person name="Shiraishi A."/>
            <person name="Satake H."/>
            <person name="Nakayama K."/>
        </authorList>
    </citation>
    <scope>NUCLEOTIDE SEQUENCE</scope>
</reference>
<evidence type="ECO:0000313" key="1">
    <source>
        <dbReference type="EMBL" id="GEU30304.1"/>
    </source>
</evidence>
<gene>
    <name evidence="1" type="ORF">Tci_002282</name>
</gene>
<sequence>MAISAFIFDHQYDSFKSCLKIYEAEVKSSSPASTSTQNITFVSSNNTDNTNEPVSTVASVSATSAKIPNSVLPNVDTFSNTDHVQAKIDADYQMAKRLQAEEQQELTDEEKATLFMKFLKKRKKKEAQGFEKKSFDSIQKMFDKDFNRVNTFVDFITALDEGSSKRVGEELTQERSKKKKVDDDKETSELKKLMEIIPNEEEVAIDTIPLAVKSPKFIEWKIDKEGKKSYYQIIRADGNSKMYMHILSILRGTRKASLDMRWEGVLQFRYTRSPREILAAGSEYDVRIKILEQELETVRSKAEDSNA</sequence>
<name>A0A6L2J3M0_TANCI</name>
<dbReference type="EMBL" id="BKCJ010000146">
    <property type="protein sequence ID" value="GEU30304.1"/>
    <property type="molecule type" value="Genomic_DNA"/>
</dbReference>
<dbReference type="AlphaFoldDB" id="A0A6L2J3M0"/>